<accession>A0A151ZBA9</accession>
<organism evidence="2 3">
    <name type="scientific">Tieghemostelium lacteum</name>
    <name type="common">Slime mold</name>
    <name type="synonym">Dictyostelium lacteum</name>
    <dbReference type="NCBI Taxonomy" id="361077"/>
    <lineage>
        <taxon>Eukaryota</taxon>
        <taxon>Amoebozoa</taxon>
        <taxon>Evosea</taxon>
        <taxon>Eumycetozoa</taxon>
        <taxon>Dictyostelia</taxon>
        <taxon>Dictyosteliales</taxon>
        <taxon>Raperosteliaceae</taxon>
        <taxon>Tieghemostelium</taxon>
    </lineage>
</organism>
<name>A0A151ZBA9_TIELA</name>
<dbReference type="OMA" id="WLIIDMK"/>
<dbReference type="PANTHER" id="PTHR37524:SF1">
    <property type="entry name" value="RIBOSOMAL RNA METHYLTRANSFERASE FTSJ DOMAIN-CONTAINING PROTEIN"/>
    <property type="match status" value="1"/>
</dbReference>
<evidence type="ECO:0000313" key="3">
    <source>
        <dbReference type="Proteomes" id="UP000076078"/>
    </source>
</evidence>
<gene>
    <name evidence="2" type="ORF">DLAC_08141</name>
</gene>
<dbReference type="InParanoid" id="A0A151ZBA9"/>
<sequence>MISNRVFLRGYCTVINNIGTPNLSNFKVKDNKEIKLEVFQNPKQYHNIRSLIVVKGKQVQHRDLLLEQLRNNIPKCGWNTSKHSDNIILGDFTPSRFKEFIDASYVMNSETQHKNILRYQDNQSQPFSGFSKQVLPNCKHLQSKSHKEWVDEICSQVIQAYMHCKFTKWRLQLMTSIAPILEKRQNRGKIEDDILDRLKVLNRPLQKLYNHATKQNLVIPLEPTETLVQVLFTNFDSGYISVSTPPIREYFSKMISYYPAGQCIDLYDRLRRYLTMMYREDTPLKSIQYIMDKVHNPYLTTDKNEILELIRVSTSNDLVKLFLPSKSFVKLFELELRYPLFAKMKKGESVIDLGSSPGGWTLYALLKECKVVSIDKSPLDINFLDYLDNGDPNLVFHQMDAQEYAVPDSTRFDWLLVDMKVSPMKSLQLLEKWLQNRHCKHFIVNLKLVSGDNTIQMDRYIKSSILPLTRYLNCHCLDSNGEKELTLFGTINKRAHPESPDLMFDNDDNDDY</sequence>
<dbReference type="InterPro" id="IPR002877">
    <property type="entry name" value="RNA_MeTrfase_FtsJ_dom"/>
</dbReference>
<dbReference type="FunCoup" id="A0A151ZBA9">
    <property type="interactions" value="738"/>
</dbReference>
<evidence type="ECO:0000259" key="1">
    <source>
        <dbReference type="Pfam" id="PF01728"/>
    </source>
</evidence>
<dbReference type="GO" id="GO:0008168">
    <property type="term" value="F:methyltransferase activity"/>
    <property type="evidence" value="ECO:0007669"/>
    <property type="project" value="InterPro"/>
</dbReference>
<protein>
    <recommendedName>
        <fullName evidence="1">Ribosomal RNA methyltransferase FtsJ domain-containing protein</fullName>
    </recommendedName>
</protein>
<dbReference type="EMBL" id="LODT01000035">
    <property type="protein sequence ID" value="KYQ91215.1"/>
    <property type="molecule type" value="Genomic_DNA"/>
</dbReference>
<dbReference type="GO" id="GO:0032259">
    <property type="term" value="P:methylation"/>
    <property type="evidence" value="ECO:0007669"/>
    <property type="project" value="InterPro"/>
</dbReference>
<comment type="caution">
    <text evidence="2">The sequence shown here is derived from an EMBL/GenBank/DDBJ whole genome shotgun (WGS) entry which is preliminary data.</text>
</comment>
<proteinExistence type="predicted"/>
<dbReference type="Proteomes" id="UP000076078">
    <property type="component" value="Unassembled WGS sequence"/>
</dbReference>
<dbReference type="InterPro" id="IPR029063">
    <property type="entry name" value="SAM-dependent_MTases_sf"/>
</dbReference>
<dbReference type="SUPFAM" id="SSF53335">
    <property type="entry name" value="S-adenosyl-L-methionine-dependent methyltransferases"/>
    <property type="match status" value="1"/>
</dbReference>
<reference evidence="2 3" key="1">
    <citation type="submission" date="2015-12" db="EMBL/GenBank/DDBJ databases">
        <title>Dictyostelia acquired genes for synthesis and detection of signals that induce cell-type specialization by lateral gene transfer from prokaryotes.</title>
        <authorList>
            <person name="Gloeckner G."/>
            <person name="Schaap P."/>
        </authorList>
    </citation>
    <scope>NUCLEOTIDE SEQUENCE [LARGE SCALE GENOMIC DNA]</scope>
    <source>
        <strain evidence="2 3">TK</strain>
    </source>
</reference>
<dbReference type="PANTHER" id="PTHR37524">
    <property type="entry name" value="RIBOSOMAL RNA LARGE SUBUNIT METHYLTRANSFERASE M"/>
    <property type="match status" value="1"/>
</dbReference>
<keyword evidence="3" id="KW-1185">Reference proteome</keyword>
<dbReference type="Gene3D" id="3.40.50.150">
    <property type="entry name" value="Vaccinia Virus protein VP39"/>
    <property type="match status" value="1"/>
</dbReference>
<dbReference type="Pfam" id="PF01728">
    <property type="entry name" value="FtsJ"/>
    <property type="match status" value="1"/>
</dbReference>
<dbReference type="OrthoDB" id="20105at2759"/>
<feature type="domain" description="Ribosomal RNA methyltransferase FtsJ" evidence="1">
    <location>
        <begin position="325"/>
        <end position="427"/>
    </location>
</feature>
<evidence type="ECO:0000313" key="2">
    <source>
        <dbReference type="EMBL" id="KYQ91215.1"/>
    </source>
</evidence>
<dbReference type="AlphaFoldDB" id="A0A151ZBA9"/>